<dbReference type="AlphaFoldDB" id="A0AAV7K476"/>
<dbReference type="EMBL" id="JAKMXF010000166">
    <property type="protein sequence ID" value="KAI6656037.1"/>
    <property type="molecule type" value="Genomic_DNA"/>
</dbReference>
<evidence type="ECO:0008006" key="3">
    <source>
        <dbReference type="Google" id="ProtNLM"/>
    </source>
</evidence>
<sequence>MIEFFRHVPLLPEKYRFVKRVQKPLSVMVWAGISSVGRTPLVFVPSGVKIAATYKELILEPLVKDLGKTMFENGSFVFQQDDAPAHTAKSTQEWLVANISHFITKVEWLPSSPDLNPLDFSLWSTLESRACSKSHTNIESLKTSLRREWENIPQEMVRTAVAVVNQRLKSVIKQKGGYIE</sequence>
<comment type="caution">
    <text evidence="1">The sequence shown here is derived from an EMBL/GenBank/DDBJ whole genome shotgun (WGS) entry which is preliminary data.</text>
</comment>
<evidence type="ECO:0000313" key="2">
    <source>
        <dbReference type="Proteomes" id="UP001165289"/>
    </source>
</evidence>
<name>A0AAV7K476_9METZ</name>
<accession>A0AAV7K476</accession>
<evidence type="ECO:0000313" key="1">
    <source>
        <dbReference type="EMBL" id="KAI6656037.1"/>
    </source>
</evidence>
<dbReference type="Proteomes" id="UP001165289">
    <property type="component" value="Unassembled WGS sequence"/>
</dbReference>
<proteinExistence type="predicted"/>
<dbReference type="Gene3D" id="3.30.420.10">
    <property type="entry name" value="Ribonuclease H-like superfamily/Ribonuclease H"/>
    <property type="match status" value="1"/>
</dbReference>
<dbReference type="GO" id="GO:0003676">
    <property type="term" value="F:nucleic acid binding"/>
    <property type="evidence" value="ECO:0007669"/>
    <property type="project" value="InterPro"/>
</dbReference>
<gene>
    <name evidence="1" type="ORF">LOD99_1771</name>
</gene>
<dbReference type="InterPro" id="IPR036397">
    <property type="entry name" value="RNaseH_sf"/>
</dbReference>
<dbReference type="PANTHER" id="PTHR46068:SF1">
    <property type="entry name" value="TRANSPOSASE IS30-LIKE HTH DOMAIN-CONTAINING PROTEIN"/>
    <property type="match status" value="1"/>
</dbReference>
<keyword evidence="2" id="KW-1185">Reference proteome</keyword>
<reference evidence="1 2" key="1">
    <citation type="journal article" date="2023" name="BMC Biol.">
        <title>The compact genome of the sponge Oopsacas minuta (Hexactinellida) is lacking key metazoan core genes.</title>
        <authorList>
            <person name="Santini S."/>
            <person name="Schenkelaars Q."/>
            <person name="Jourda C."/>
            <person name="Duchesne M."/>
            <person name="Belahbib H."/>
            <person name="Rocher C."/>
            <person name="Selva M."/>
            <person name="Riesgo A."/>
            <person name="Vervoort M."/>
            <person name="Leys S.P."/>
            <person name="Kodjabachian L."/>
            <person name="Le Bivic A."/>
            <person name="Borchiellini C."/>
            <person name="Claverie J.M."/>
            <person name="Renard E."/>
        </authorList>
    </citation>
    <scope>NUCLEOTIDE SEQUENCE [LARGE SCALE GENOMIC DNA]</scope>
    <source>
        <strain evidence="1">SPO-2</strain>
    </source>
</reference>
<protein>
    <recommendedName>
        <fullName evidence="3">Transposase</fullName>
    </recommendedName>
</protein>
<organism evidence="1 2">
    <name type="scientific">Oopsacas minuta</name>
    <dbReference type="NCBI Taxonomy" id="111878"/>
    <lineage>
        <taxon>Eukaryota</taxon>
        <taxon>Metazoa</taxon>
        <taxon>Porifera</taxon>
        <taxon>Hexactinellida</taxon>
        <taxon>Hexasterophora</taxon>
        <taxon>Lyssacinosida</taxon>
        <taxon>Leucopsacidae</taxon>
        <taxon>Oopsacas</taxon>
    </lineage>
</organism>
<dbReference type="PANTHER" id="PTHR46068">
    <property type="entry name" value="PROTEIN CBG27172"/>
    <property type="match status" value="1"/>
</dbReference>